<feature type="non-terminal residue" evidence="1">
    <location>
        <position position="327"/>
    </location>
</feature>
<dbReference type="RefSeq" id="WP_131890854.1">
    <property type="nucleotide sequence ID" value="NZ_SMKU01000027.1"/>
</dbReference>
<dbReference type="AlphaFoldDB" id="A0A4R5C6I0"/>
<organism evidence="1 2">
    <name type="scientific">Actinomadura rubrisoli</name>
    <dbReference type="NCBI Taxonomy" id="2530368"/>
    <lineage>
        <taxon>Bacteria</taxon>
        <taxon>Bacillati</taxon>
        <taxon>Actinomycetota</taxon>
        <taxon>Actinomycetes</taxon>
        <taxon>Streptosporangiales</taxon>
        <taxon>Thermomonosporaceae</taxon>
        <taxon>Actinomadura</taxon>
    </lineage>
</organism>
<proteinExistence type="predicted"/>
<gene>
    <name evidence="1" type="ORF">E1298_08715</name>
</gene>
<reference evidence="1 2" key="1">
    <citation type="submission" date="2019-03" db="EMBL/GenBank/DDBJ databases">
        <title>Draft genome sequences of novel Actinobacteria.</title>
        <authorList>
            <person name="Sahin N."/>
            <person name="Ay H."/>
            <person name="Saygin H."/>
        </authorList>
    </citation>
    <scope>NUCLEOTIDE SEQUENCE [LARGE SCALE GENOMIC DNA]</scope>
    <source>
        <strain evidence="1 2">H3C3</strain>
    </source>
</reference>
<sequence>MKDDWPGPDTCGVKLAQFEHMTQQMTQAAPRLEQLADELWQALNGAGVSTAPAMEIKRIAAWAGQAASDLRRRNLLVHDLDRQKLAFTVCRPDGTYLTLPDRYTDQVAYADGRRAAELFRRAASGDASAQSALRGIQPDDITPMFARALIESLGARALVKLPMSLTFRIVGDRDQRHAADTRATLALLGRALALATDPNGKGYVGGEYLNALRTAGRANFPPLSTPPNGTSGYQSLATLIGSSSGTRFSAHFIDVVGNDMIAYDTGLRKSLGQAPLPDLTGEYGLGNALDPSTTKPIPGERKTDFLAPLFEAAAASGKAASQALLTH</sequence>
<protein>
    <submittedName>
        <fullName evidence="1">Uncharacterized protein</fullName>
    </submittedName>
</protein>
<comment type="caution">
    <text evidence="1">The sequence shown here is derived from an EMBL/GenBank/DDBJ whole genome shotgun (WGS) entry which is preliminary data.</text>
</comment>
<dbReference type="OrthoDB" id="3491585at2"/>
<name>A0A4R5C6I0_9ACTN</name>
<evidence type="ECO:0000313" key="2">
    <source>
        <dbReference type="Proteomes" id="UP000294513"/>
    </source>
</evidence>
<evidence type="ECO:0000313" key="1">
    <source>
        <dbReference type="EMBL" id="TDD93723.1"/>
    </source>
</evidence>
<keyword evidence="2" id="KW-1185">Reference proteome</keyword>
<dbReference type="EMBL" id="SMKU01000027">
    <property type="protein sequence ID" value="TDD93723.1"/>
    <property type="molecule type" value="Genomic_DNA"/>
</dbReference>
<dbReference type="Proteomes" id="UP000294513">
    <property type="component" value="Unassembled WGS sequence"/>
</dbReference>
<accession>A0A4R5C6I0</accession>